<sequence>MRRFPPAVGVSLRQLRLVASPAVVRNVPPVKSFAPLGAAATNEDVARAFNVPPALLENSCRPAECLFAKMDLARSRFAPLIATIGSEDVTKIAAEVRVAKMGKSVSTSAVAPPSRTIPPVAGAKEKFKTNVWKSVRELVTFYEEVMLPVRVKNEEFKFHELNNFHIKDDLKRGLSAFKQDYLDNQKVKLVEVQKQMEACQKFIRDIGASSFDTNIFNDIANVLRICGERNPYALRLSLQVLEDMSLVGVPFDDITTKILNAAVFNDGPLDDSALLFTLLEYPERGEVSVATKPVEKIADETLEVISRRHRTPLDNGKLLRQSDTHPCLQRSPE</sequence>
<name>A0A3L6L7T9_9TRYP</name>
<dbReference type="AlphaFoldDB" id="A0A3L6L7T9"/>
<gene>
    <name evidence="1" type="ORF">DPX39_040061500</name>
</gene>
<protein>
    <submittedName>
        <fullName evidence="1">Uncharacterized protein</fullName>
    </submittedName>
</protein>
<evidence type="ECO:0000313" key="2">
    <source>
        <dbReference type="Proteomes" id="UP000266743"/>
    </source>
</evidence>
<accession>A0A3L6L7T9</accession>
<comment type="caution">
    <text evidence="1">The sequence shown here is derived from an EMBL/GenBank/DDBJ whole genome shotgun (WGS) entry which is preliminary data.</text>
</comment>
<proteinExistence type="predicted"/>
<dbReference type="EMBL" id="QSBY01000004">
    <property type="protein sequence ID" value="RHW72682.1"/>
    <property type="molecule type" value="Genomic_DNA"/>
</dbReference>
<evidence type="ECO:0000313" key="1">
    <source>
        <dbReference type="EMBL" id="RHW72682.1"/>
    </source>
</evidence>
<reference evidence="1 2" key="1">
    <citation type="submission" date="2018-09" db="EMBL/GenBank/DDBJ databases">
        <title>whole genome sequence of T. equiperdum IVM-t1 strain.</title>
        <authorList>
            <person name="Suganuma K."/>
        </authorList>
    </citation>
    <scope>NUCLEOTIDE SEQUENCE [LARGE SCALE GENOMIC DNA]</scope>
    <source>
        <strain evidence="1 2">IVM-t1</strain>
    </source>
</reference>
<dbReference type="Proteomes" id="UP000266743">
    <property type="component" value="Chromosome 4"/>
</dbReference>
<organism evidence="1 2">
    <name type="scientific">Trypanosoma brucei equiperdum</name>
    <dbReference type="NCBI Taxonomy" id="630700"/>
    <lineage>
        <taxon>Eukaryota</taxon>
        <taxon>Discoba</taxon>
        <taxon>Euglenozoa</taxon>
        <taxon>Kinetoplastea</taxon>
        <taxon>Metakinetoplastina</taxon>
        <taxon>Trypanosomatida</taxon>
        <taxon>Trypanosomatidae</taxon>
        <taxon>Trypanosoma</taxon>
    </lineage>
</organism>